<evidence type="ECO:0000256" key="6">
    <source>
        <dbReference type="ARBA" id="ARBA00023136"/>
    </source>
</evidence>
<keyword evidence="9" id="KW-1185">Reference proteome</keyword>
<sequence>MSEKLEKNLEQTASKKMRLLKLFWSTLYLSAFTFGGGYVIVSLMKKKFVDELGWIDEEEMLDLVAIAQSTPGAIAVNGAIVVGYKLEGIIGVIAAIAGTIIPPFVIISVISFFYELFASNVYVQQVLTGMQAGVGAVIACVVFDMGSGIVRSKSILSMCIMIAAFIAGYVCNVNVVLIILACGALGAVLTLAQRKKVQK</sequence>
<feature type="transmembrane region" description="Helical" evidence="7">
    <location>
        <begin position="21"/>
        <end position="43"/>
    </location>
</feature>
<proteinExistence type="inferred from homology"/>
<feature type="transmembrane region" description="Helical" evidence="7">
    <location>
        <begin position="176"/>
        <end position="192"/>
    </location>
</feature>
<dbReference type="PANTHER" id="PTHR43663">
    <property type="entry name" value="CHROMATE TRANSPORT PROTEIN-RELATED"/>
    <property type="match status" value="1"/>
</dbReference>
<name>A0AAE3E6Y9_9FIRM</name>
<dbReference type="Proteomes" id="UP001198200">
    <property type="component" value="Unassembled WGS sequence"/>
</dbReference>
<dbReference type="PANTHER" id="PTHR43663:SF1">
    <property type="entry name" value="CHROMATE TRANSPORTER"/>
    <property type="match status" value="1"/>
</dbReference>
<protein>
    <submittedName>
        <fullName evidence="8">Chromate transporter</fullName>
    </submittedName>
</protein>
<dbReference type="AlphaFoldDB" id="A0AAE3E6Y9"/>
<organism evidence="8 9">
    <name type="scientific">Anthropogastromicrobium aceti</name>
    <dbReference type="NCBI Taxonomy" id="2981768"/>
    <lineage>
        <taxon>Bacteria</taxon>
        <taxon>Bacillati</taxon>
        <taxon>Bacillota</taxon>
        <taxon>Clostridia</taxon>
        <taxon>Lachnospirales</taxon>
        <taxon>Lachnospiraceae</taxon>
        <taxon>Anthropogastromicrobium</taxon>
    </lineage>
</organism>
<keyword evidence="5 7" id="KW-1133">Transmembrane helix</keyword>
<reference evidence="8 9" key="1">
    <citation type="submission" date="2021-10" db="EMBL/GenBank/DDBJ databases">
        <title>Anaerobic single-cell dispensing facilitates the cultivation of human gut bacteria.</title>
        <authorList>
            <person name="Afrizal A."/>
        </authorList>
    </citation>
    <scope>NUCLEOTIDE SEQUENCE [LARGE SCALE GENOMIC DNA]</scope>
    <source>
        <strain evidence="8 9">CLA-AA-H224</strain>
    </source>
</reference>
<feature type="transmembrane region" description="Helical" evidence="7">
    <location>
        <begin position="126"/>
        <end position="143"/>
    </location>
</feature>
<evidence type="ECO:0000256" key="2">
    <source>
        <dbReference type="ARBA" id="ARBA00005262"/>
    </source>
</evidence>
<feature type="transmembrane region" description="Helical" evidence="7">
    <location>
        <begin position="63"/>
        <end position="82"/>
    </location>
</feature>
<evidence type="ECO:0000256" key="5">
    <source>
        <dbReference type="ARBA" id="ARBA00022989"/>
    </source>
</evidence>
<dbReference type="Pfam" id="PF02417">
    <property type="entry name" value="Chromate_transp"/>
    <property type="match status" value="1"/>
</dbReference>
<keyword evidence="3" id="KW-1003">Cell membrane</keyword>
<gene>
    <name evidence="8" type="ORF">LKD48_15290</name>
</gene>
<evidence type="ECO:0000256" key="4">
    <source>
        <dbReference type="ARBA" id="ARBA00022692"/>
    </source>
</evidence>
<evidence type="ECO:0000313" key="8">
    <source>
        <dbReference type="EMBL" id="MCC2222965.1"/>
    </source>
</evidence>
<evidence type="ECO:0000256" key="3">
    <source>
        <dbReference type="ARBA" id="ARBA00022475"/>
    </source>
</evidence>
<dbReference type="GO" id="GO:0015109">
    <property type="term" value="F:chromate transmembrane transporter activity"/>
    <property type="evidence" value="ECO:0007669"/>
    <property type="project" value="InterPro"/>
</dbReference>
<evidence type="ECO:0000256" key="1">
    <source>
        <dbReference type="ARBA" id="ARBA00004651"/>
    </source>
</evidence>
<evidence type="ECO:0000313" key="9">
    <source>
        <dbReference type="Proteomes" id="UP001198200"/>
    </source>
</evidence>
<dbReference type="InterPro" id="IPR003370">
    <property type="entry name" value="Chromate_transpt"/>
</dbReference>
<comment type="subcellular location">
    <subcellularLocation>
        <location evidence="1">Cell membrane</location>
        <topology evidence="1">Multi-pass membrane protein</topology>
    </subcellularLocation>
</comment>
<dbReference type="GO" id="GO:0005886">
    <property type="term" value="C:plasma membrane"/>
    <property type="evidence" value="ECO:0007669"/>
    <property type="project" value="UniProtKB-SubCell"/>
</dbReference>
<comment type="caution">
    <text evidence="8">The sequence shown here is derived from an EMBL/GenBank/DDBJ whole genome shotgun (WGS) entry which is preliminary data.</text>
</comment>
<dbReference type="EMBL" id="JAJEQN010000059">
    <property type="protein sequence ID" value="MCC2222965.1"/>
    <property type="molecule type" value="Genomic_DNA"/>
</dbReference>
<keyword evidence="4 7" id="KW-0812">Transmembrane</keyword>
<evidence type="ECO:0000256" key="7">
    <source>
        <dbReference type="SAM" id="Phobius"/>
    </source>
</evidence>
<feature type="transmembrane region" description="Helical" evidence="7">
    <location>
        <begin position="89"/>
        <end position="114"/>
    </location>
</feature>
<keyword evidence="6 7" id="KW-0472">Membrane</keyword>
<comment type="similarity">
    <text evidence="2">Belongs to the chromate ion transporter (CHR) (TC 2.A.51) family.</text>
</comment>
<dbReference type="InterPro" id="IPR052518">
    <property type="entry name" value="CHR_Transporter"/>
</dbReference>
<dbReference type="RefSeq" id="WP_308732496.1">
    <property type="nucleotide sequence ID" value="NZ_JAJEQN010000059.1"/>
</dbReference>
<accession>A0AAE3E6Y9</accession>